<comment type="subcellular location">
    <subcellularLocation>
        <location evidence="2">Membrane</location>
        <topology evidence="2">Peripheral membrane protein</topology>
    </subcellularLocation>
</comment>
<keyword evidence="8" id="KW-0472">Membrane</keyword>
<evidence type="ECO:0000256" key="6">
    <source>
        <dbReference type="ARBA" id="ARBA00022840"/>
    </source>
</evidence>
<evidence type="ECO:0000256" key="2">
    <source>
        <dbReference type="ARBA" id="ARBA00004170"/>
    </source>
</evidence>
<dbReference type="EC" id="6.2.1.3" evidence="9"/>
<evidence type="ECO:0000256" key="11">
    <source>
        <dbReference type="ARBA" id="ARBA00042773"/>
    </source>
</evidence>
<keyword evidence="15" id="KW-1185">Reference proteome</keyword>
<dbReference type="FunFam" id="3.30.300.30:FF:000006">
    <property type="entry name" value="Long-chain-fatty-acid--CoA ligase FadD"/>
    <property type="match status" value="1"/>
</dbReference>
<dbReference type="GO" id="GO:0004467">
    <property type="term" value="F:long-chain fatty acid-CoA ligase activity"/>
    <property type="evidence" value="ECO:0007669"/>
    <property type="project" value="UniProtKB-EC"/>
</dbReference>
<sequence>MTTYATVAPTQAPAPLTLPARHVAELVTQTCARYTQQYAFTAVLPNGMFGNLRFSQVEELSNHIAAYLRAGLGLQAGDRVAVQLPNSLSYPLWAFGTLKAGCVLVNTNPLYTVPEMVHQLNDSGARVLVLVDLFADKLPEVLAQTKVEHVVLVRVIDLFPALVGFIAHKIMQYWNRIIPPCTVPVTTGLAALQQGATLLREGKADLASYTAELGPTSLAALQYTGGTTGVSKGAMLTHGNLLANVVQVEDRVAGHVEHGKETALAVLPLYHIFAFTANLLYFFHTGARNILVASPRPLSNLQRAFENYPISWVPGVNTLFNGLLNEEWFSDYPPTHLKGSIAGGTALHASVAERWQQVTRTPVIEGYGLTESSPVVTLNPFVGSRPGSIGQPVVGTEVRLVNPDGGLAIGAEAGELAVRGPQVMLGYWQRPDETTKALPDGWLLTGDVAVWEDDGFLRIVDRKKDLIIVSGFNVYPNEVEDCIAKLEGVNEVAVIGLPDIHGGEVVKAYIVPKPNTNITIDQVRAHCRQHLTAYKVPKLVELRTELPKSNVGKVLRRALRDEEQQLATRSVGA</sequence>
<dbReference type="CDD" id="cd05936">
    <property type="entry name" value="FC-FACS_FadD_like"/>
    <property type="match status" value="1"/>
</dbReference>
<dbReference type="Gene3D" id="3.40.50.12780">
    <property type="entry name" value="N-terminal domain of ligase-like"/>
    <property type="match status" value="1"/>
</dbReference>
<dbReference type="EMBL" id="NQWI01000070">
    <property type="protein sequence ID" value="PDW02388.1"/>
    <property type="molecule type" value="Genomic_DNA"/>
</dbReference>
<dbReference type="InterPro" id="IPR000873">
    <property type="entry name" value="AMP-dep_synth/lig_dom"/>
</dbReference>
<evidence type="ECO:0000256" key="5">
    <source>
        <dbReference type="ARBA" id="ARBA00022741"/>
    </source>
</evidence>
<keyword evidence="5" id="KW-0547">Nucleotide-binding</keyword>
<protein>
    <recommendedName>
        <fullName evidence="10">Long-chain-fatty-acid--CoA ligase</fullName>
        <ecNumber evidence="9">6.2.1.3</ecNumber>
    </recommendedName>
    <alternativeName>
        <fullName evidence="11">Long-chain acyl-CoA synthetase</fullName>
    </alternativeName>
</protein>
<proteinExistence type="predicted"/>
<dbReference type="RefSeq" id="WP_097644772.1">
    <property type="nucleotide sequence ID" value="NZ_NQWI01000070.1"/>
</dbReference>
<evidence type="ECO:0000256" key="8">
    <source>
        <dbReference type="ARBA" id="ARBA00023136"/>
    </source>
</evidence>
<dbReference type="GO" id="GO:0016020">
    <property type="term" value="C:membrane"/>
    <property type="evidence" value="ECO:0007669"/>
    <property type="project" value="UniProtKB-SubCell"/>
</dbReference>
<dbReference type="Pfam" id="PF13193">
    <property type="entry name" value="AMP-binding_C"/>
    <property type="match status" value="1"/>
</dbReference>
<dbReference type="AlphaFoldDB" id="A0A2A6RHN7"/>
<dbReference type="PANTHER" id="PTHR43767:SF8">
    <property type="entry name" value="LONG-CHAIN-FATTY-ACID--COA LIGASE"/>
    <property type="match status" value="1"/>
</dbReference>
<evidence type="ECO:0000256" key="3">
    <source>
        <dbReference type="ARBA" id="ARBA00005005"/>
    </source>
</evidence>
<evidence type="ECO:0000256" key="9">
    <source>
        <dbReference type="ARBA" id="ARBA00026121"/>
    </source>
</evidence>
<evidence type="ECO:0000256" key="4">
    <source>
        <dbReference type="ARBA" id="ARBA00022598"/>
    </source>
</evidence>
<dbReference type="OrthoDB" id="9803968at2"/>
<dbReference type="InterPro" id="IPR045851">
    <property type="entry name" value="AMP-bd_C_sf"/>
</dbReference>
<dbReference type="InterPro" id="IPR025110">
    <property type="entry name" value="AMP-bd_C"/>
</dbReference>
<feature type="domain" description="AMP-binding enzyme C-terminal" evidence="13">
    <location>
        <begin position="478"/>
        <end position="553"/>
    </location>
</feature>
<evidence type="ECO:0000256" key="10">
    <source>
        <dbReference type="ARBA" id="ARBA00039545"/>
    </source>
</evidence>
<dbReference type="SUPFAM" id="SSF56801">
    <property type="entry name" value="Acetyl-CoA synthetase-like"/>
    <property type="match status" value="1"/>
</dbReference>
<dbReference type="InterPro" id="IPR020845">
    <property type="entry name" value="AMP-binding_CS"/>
</dbReference>
<dbReference type="PANTHER" id="PTHR43767">
    <property type="entry name" value="LONG-CHAIN-FATTY-ACID--COA LIGASE"/>
    <property type="match status" value="1"/>
</dbReference>
<dbReference type="Proteomes" id="UP000220527">
    <property type="component" value="Unassembled WGS sequence"/>
</dbReference>
<dbReference type="GO" id="GO:0005524">
    <property type="term" value="F:ATP binding"/>
    <property type="evidence" value="ECO:0007669"/>
    <property type="project" value="UniProtKB-KW"/>
</dbReference>
<reference evidence="15" key="1">
    <citation type="submission" date="2017-08" db="EMBL/GenBank/DDBJ databases">
        <authorList>
            <person name="Grouzdev D.S."/>
            <person name="Gaisin V.A."/>
            <person name="Rysina M.S."/>
            <person name="Gorlenko V.M."/>
        </authorList>
    </citation>
    <scope>NUCLEOTIDE SEQUENCE [LARGE SCALE GENOMIC DNA]</scope>
    <source>
        <strain evidence="15">Kir15-3F</strain>
    </source>
</reference>
<dbReference type="InterPro" id="IPR050237">
    <property type="entry name" value="ATP-dep_AMP-bd_enzyme"/>
</dbReference>
<evidence type="ECO:0000259" key="13">
    <source>
        <dbReference type="Pfam" id="PF13193"/>
    </source>
</evidence>
<keyword evidence="6" id="KW-0067">ATP-binding</keyword>
<accession>A0A2A6RHN7</accession>
<evidence type="ECO:0000256" key="7">
    <source>
        <dbReference type="ARBA" id="ARBA00022842"/>
    </source>
</evidence>
<evidence type="ECO:0000259" key="12">
    <source>
        <dbReference type="Pfam" id="PF00501"/>
    </source>
</evidence>
<evidence type="ECO:0000256" key="1">
    <source>
        <dbReference type="ARBA" id="ARBA00001946"/>
    </source>
</evidence>
<comment type="pathway">
    <text evidence="3">Lipid metabolism; fatty acid beta-oxidation.</text>
</comment>
<name>A0A2A6RHN7_9CHLR</name>
<dbReference type="Pfam" id="PF00501">
    <property type="entry name" value="AMP-binding"/>
    <property type="match status" value="1"/>
</dbReference>
<comment type="caution">
    <text evidence="14">The sequence shown here is derived from an EMBL/GenBank/DDBJ whole genome shotgun (WGS) entry which is preliminary data.</text>
</comment>
<feature type="domain" description="AMP-dependent synthetase/ligase" evidence="12">
    <location>
        <begin position="32"/>
        <end position="428"/>
    </location>
</feature>
<dbReference type="InterPro" id="IPR042099">
    <property type="entry name" value="ANL_N_sf"/>
</dbReference>
<dbReference type="Gene3D" id="3.30.300.30">
    <property type="match status" value="1"/>
</dbReference>
<keyword evidence="7" id="KW-0460">Magnesium</keyword>
<evidence type="ECO:0000313" key="15">
    <source>
        <dbReference type="Proteomes" id="UP000220527"/>
    </source>
</evidence>
<evidence type="ECO:0000313" key="14">
    <source>
        <dbReference type="EMBL" id="PDW02388.1"/>
    </source>
</evidence>
<dbReference type="PROSITE" id="PS00455">
    <property type="entry name" value="AMP_BINDING"/>
    <property type="match status" value="1"/>
</dbReference>
<keyword evidence="4 14" id="KW-0436">Ligase</keyword>
<organism evidence="14 15">
    <name type="scientific">Candidatus Viridilinea mediisalina</name>
    <dbReference type="NCBI Taxonomy" id="2024553"/>
    <lineage>
        <taxon>Bacteria</taxon>
        <taxon>Bacillati</taxon>
        <taxon>Chloroflexota</taxon>
        <taxon>Chloroflexia</taxon>
        <taxon>Chloroflexales</taxon>
        <taxon>Chloroflexineae</taxon>
        <taxon>Oscillochloridaceae</taxon>
        <taxon>Candidatus Viridilinea</taxon>
    </lineage>
</organism>
<comment type="cofactor">
    <cofactor evidence="1">
        <name>Mg(2+)</name>
        <dbReference type="ChEBI" id="CHEBI:18420"/>
    </cofactor>
</comment>
<gene>
    <name evidence="14" type="ORF">CJ255_14250</name>
</gene>